<feature type="compositionally biased region" description="Low complexity" evidence="1">
    <location>
        <begin position="469"/>
        <end position="486"/>
    </location>
</feature>
<dbReference type="Proteomes" id="UP001174691">
    <property type="component" value="Unassembled WGS sequence"/>
</dbReference>
<keyword evidence="4" id="KW-1185">Reference proteome</keyword>
<gene>
    <name evidence="3" type="ORF">NKR19_g2967</name>
</gene>
<dbReference type="PANTHER" id="PTHR35910:SF6">
    <property type="entry name" value="2EXR DOMAIN-CONTAINING PROTEIN"/>
    <property type="match status" value="1"/>
</dbReference>
<reference evidence="3" key="1">
    <citation type="submission" date="2022-07" db="EMBL/GenBank/DDBJ databases">
        <title>Fungi with potential for degradation of polypropylene.</title>
        <authorList>
            <person name="Gostincar C."/>
        </authorList>
    </citation>
    <scope>NUCLEOTIDE SEQUENCE</scope>
    <source>
        <strain evidence="3">EXF-13287</strain>
    </source>
</reference>
<comment type="caution">
    <text evidence="3">The sequence shown here is derived from an EMBL/GenBank/DDBJ whole genome shotgun (WGS) entry which is preliminary data.</text>
</comment>
<feature type="compositionally biased region" description="Basic and acidic residues" evidence="1">
    <location>
        <begin position="289"/>
        <end position="303"/>
    </location>
</feature>
<proteinExistence type="predicted"/>
<feature type="compositionally biased region" description="Acidic residues" evidence="1">
    <location>
        <begin position="375"/>
        <end position="408"/>
    </location>
</feature>
<dbReference type="Pfam" id="PF20150">
    <property type="entry name" value="2EXR"/>
    <property type="match status" value="1"/>
</dbReference>
<dbReference type="PANTHER" id="PTHR35910">
    <property type="entry name" value="2EXR DOMAIN-CONTAINING PROTEIN"/>
    <property type="match status" value="1"/>
</dbReference>
<dbReference type="EMBL" id="JANBVN010000031">
    <property type="protein sequence ID" value="KAJ9160765.1"/>
    <property type="molecule type" value="Genomic_DNA"/>
</dbReference>
<organism evidence="3 4">
    <name type="scientific">Coniochaeta hoffmannii</name>
    <dbReference type="NCBI Taxonomy" id="91930"/>
    <lineage>
        <taxon>Eukaryota</taxon>
        <taxon>Fungi</taxon>
        <taxon>Dikarya</taxon>
        <taxon>Ascomycota</taxon>
        <taxon>Pezizomycotina</taxon>
        <taxon>Sordariomycetes</taxon>
        <taxon>Sordariomycetidae</taxon>
        <taxon>Coniochaetales</taxon>
        <taxon>Coniochaetaceae</taxon>
        <taxon>Coniochaeta</taxon>
    </lineage>
</organism>
<feature type="compositionally biased region" description="Low complexity" evidence="1">
    <location>
        <begin position="304"/>
        <end position="324"/>
    </location>
</feature>
<evidence type="ECO:0000256" key="1">
    <source>
        <dbReference type="SAM" id="MobiDB-lite"/>
    </source>
</evidence>
<accession>A0AA38S9P3</accession>
<feature type="domain" description="2EXR" evidence="2">
    <location>
        <begin position="71"/>
        <end position="167"/>
    </location>
</feature>
<feature type="region of interest" description="Disordered" evidence="1">
    <location>
        <begin position="366"/>
        <end position="534"/>
    </location>
</feature>
<sequence length="534" mass="58097">MSDDAESGGDYDLEGYGSQDSLDSEADNAFFELEAVESRSGSDDDDDDSGSSSGSERAPSEPGYFGGPTSFPQFLRLPPELRHHIWRLFCPDLVAKGRVFEFTCHNSYDGGYVGDHACLQQQTAATRAVLATHRESRALAVRTLPDTLAFGHTGDDHIRFSRERDIIFFDSNIPLREDRYKAFVDQIRHFAVEARHWPGAGGTAMSLNVGQDAEAFLERYPNLQTVYLHVDAHDCKLFEMPWLLVDKLNTYRFETVEEHSGLGEDMEYAYCWPGPAGDAVPIEEYRFPSKDQADGDAGGRDPDNSSSSNDSSSSVDSSASGDSPVSKDELLSATRRVPLFPLVEFCLGSGLDMFDRLMEWRRSGGDLDLAWDSSSDSDSETDEYESEGINDEDIDEESQASEDEDDLAVLDHSEDGSDAGGGVADHVSISSSDSDGDGTGDGGAGHLPDHSEYPVATFSSPDAGPESPGSSSTLQGDGSQSSSSEESPVRMVNRPKRRIVSSDAEDDSDDEPVARPSKRARVVLSDSEDSEEDD</sequence>
<evidence type="ECO:0000259" key="2">
    <source>
        <dbReference type="Pfam" id="PF20150"/>
    </source>
</evidence>
<name>A0AA38S9P3_9PEZI</name>
<evidence type="ECO:0000313" key="4">
    <source>
        <dbReference type="Proteomes" id="UP001174691"/>
    </source>
</evidence>
<feature type="region of interest" description="Disordered" evidence="1">
    <location>
        <begin position="1"/>
        <end position="66"/>
    </location>
</feature>
<feature type="region of interest" description="Disordered" evidence="1">
    <location>
        <begin position="289"/>
        <end position="326"/>
    </location>
</feature>
<protein>
    <recommendedName>
        <fullName evidence="2">2EXR domain-containing protein</fullName>
    </recommendedName>
</protein>
<dbReference type="InterPro" id="IPR045518">
    <property type="entry name" value="2EXR"/>
</dbReference>
<feature type="compositionally biased region" description="Acidic residues" evidence="1">
    <location>
        <begin position="1"/>
        <end position="13"/>
    </location>
</feature>
<dbReference type="AlphaFoldDB" id="A0AA38S9P3"/>
<evidence type="ECO:0000313" key="3">
    <source>
        <dbReference type="EMBL" id="KAJ9160765.1"/>
    </source>
</evidence>